<dbReference type="RefSeq" id="WP_143776507.1">
    <property type="nucleotide sequence ID" value="NZ_VKKU01000002.1"/>
</dbReference>
<keyword evidence="2 5" id="KW-0732">Signal</keyword>
<sequence>MRKYLLGAALLSSAAITPAFAQEEAPFTGPHIEGIVGYDDVSEGKGDLMYGVNAGYDFQLGGVIAGIEGEFADSDVKGSANDLITTGDSFSLNTDRDLYVGARLGFAVSPSTMIYAKGGYTNAKFESRFDNGAGTIYNNGVTTDGYRLGAGIEQKFNLFGPSGFIKAEYRYSNYKNIDIGEDDFDLETDFDRHQAVVGVGVRF</sequence>
<evidence type="ECO:0000256" key="2">
    <source>
        <dbReference type="ARBA" id="ARBA00022729"/>
    </source>
</evidence>
<dbReference type="InterPro" id="IPR051692">
    <property type="entry name" value="OMP-like"/>
</dbReference>
<comment type="similarity">
    <text evidence="4">Belongs to the Omp25/RopB family.</text>
</comment>
<keyword evidence="8" id="KW-1185">Reference proteome</keyword>
<evidence type="ECO:0000313" key="8">
    <source>
        <dbReference type="Proteomes" id="UP000320160"/>
    </source>
</evidence>
<name>A0A553W9E0_9SPHN</name>
<dbReference type="Gene3D" id="2.40.160.20">
    <property type="match status" value="1"/>
</dbReference>
<feature type="domain" description="Outer membrane protein beta-barrel" evidence="6">
    <location>
        <begin position="8"/>
        <end position="203"/>
    </location>
</feature>
<feature type="chain" id="PRO_5021876412" evidence="5">
    <location>
        <begin position="22"/>
        <end position="203"/>
    </location>
</feature>
<accession>A0A553W9E0</accession>
<dbReference type="EMBL" id="VKKU01000002">
    <property type="protein sequence ID" value="TSB01314.1"/>
    <property type="molecule type" value="Genomic_DNA"/>
</dbReference>
<evidence type="ECO:0000256" key="4">
    <source>
        <dbReference type="ARBA" id="ARBA00038306"/>
    </source>
</evidence>
<feature type="signal peptide" evidence="5">
    <location>
        <begin position="1"/>
        <end position="21"/>
    </location>
</feature>
<dbReference type="Proteomes" id="UP000320160">
    <property type="component" value="Unassembled WGS sequence"/>
</dbReference>
<reference evidence="7 8" key="1">
    <citation type="submission" date="2019-07" db="EMBL/GenBank/DDBJ databases">
        <authorList>
            <person name="Park M."/>
        </authorList>
    </citation>
    <scope>NUCLEOTIDE SEQUENCE [LARGE SCALE GENOMIC DNA]</scope>
    <source>
        <strain evidence="7 8">KCTC32445</strain>
    </source>
</reference>
<dbReference type="PANTHER" id="PTHR34001:SF3">
    <property type="entry name" value="BLL7405 PROTEIN"/>
    <property type="match status" value="1"/>
</dbReference>
<proteinExistence type="inferred from homology"/>
<comment type="caution">
    <text evidence="7">The sequence shown here is derived from an EMBL/GenBank/DDBJ whole genome shotgun (WGS) entry which is preliminary data.</text>
</comment>
<keyword evidence="3" id="KW-0472">Membrane</keyword>
<evidence type="ECO:0000256" key="1">
    <source>
        <dbReference type="ARBA" id="ARBA00004370"/>
    </source>
</evidence>
<evidence type="ECO:0000256" key="3">
    <source>
        <dbReference type="ARBA" id="ARBA00023136"/>
    </source>
</evidence>
<evidence type="ECO:0000313" key="7">
    <source>
        <dbReference type="EMBL" id="TSB01314.1"/>
    </source>
</evidence>
<organism evidence="7 8">
    <name type="scientific">Sphingorhabdus contaminans</name>
    <dbReference type="NCBI Taxonomy" id="1343899"/>
    <lineage>
        <taxon>Bacteria</taxon>
        <taxon>Pseudomonadati</taxon>
        <taxon>Pseudomonadota</taxon>
        <taxon>Alphaproteobacteria</taxon>
        <taxon>Sphingomonadales</taxon>
        <taxon>Sphingomonadaceae</taxon>
        <taxon>Sphingorhabdus</taxon>
    </lineage>
</organism>
<dbReference type="AlphaFoldDB" id="A0A553W9E0"/>
<dbReference type="PANTHER" id="PTHR34001">
    <property type="entry name" value="BLL7405 PROTEIN"/>
    <property type="match status" value="1"/>
</dbReference>
<evidence type="ECO:0000256" key="5">
    <source>
        <dbReference type="SAM" id="SignalP"/>
    </source>
</evidence>
<dbReference type="InterPro" id="IPR011250">
    <property type="entry name" value="OMP/PagP_B-barrel"/>
</dbReference>
<evidence type="ECO:0000259" key="6">
    <source>
        <dbReference type="Pfam" id="PF13505"/>
    </source>
</evidence>
<dbReference type="OrthoDB" id="8222426at2"/>
<dbReference type="InterPro" id="IPR027385">
    <property type="entry name" value="Beta-barrel_OMP"/>
</dbReference>
<dbReference type="SUPFAM" id="SSF56925">
    <property type="entry name" value="OMPA-like"/>
    <property type="match status" value="1"/>
</dbReference>
<comment type="subcellular location">
    <subcellularLocation>
        <location evidence="1">Membrane</location>
    </subcellularLocation>
</comment>
<dbReference type="Pfam" id="PF13505">
    <property type="entry name" value="OMP_b-brl"/>
    <property type="match status" value="1"/>
</dbReference>
<gene>
    <name evidence="7" type="ORF">FOM92_08845</name>
</gene>
<dbReference type="GO" id="GO:0016020">
    <property type="term" value="C:membrane"/>
    <property type="evidence" value="ECO:0007669"/>
    <property type="project" value="UniProtKB-SubCell"/>
</dbReference>
<protein>
    <submittedName>
        <fullName evidence="7">Porin family protein</fullName>
    </submittedName>
</protein>